<evidence type="ECO:0000313" key="3">
    <source>
        <dbReference type="EMBL" id="KNX37337.1"/>
    </source>
</evidence>
<dbReference type="InterPro" id="IPR036390">
    <property type="entry name" value="WH_DNA-bd_sf"/>
</dbReference>
<gene>
    <name evidence="3" type="ORF">VV01_09545</name>
</gene>
<proteinExistence type="predicted"/>
<dbReference type="STRING" id="1631356.VV01_09545"/>
<dbReference type="InterPro" id="IPR018309">
    <property type="entry name" value="Tscrpt_reg_PadR_C"/>
</dbReference>
<dbReference type="Pfam" id="PF03551">
    <property type="entry name" value="PadR"/>
    <property type="match status" value="1"/>
</dbReference>
<evidence type="ECO:0000313" key="4">
    <source>
        <dbReference type="Proteomes" id="UP000037397"/>
    </source>
</evidence>
<feature type="domain" description="Transcription regulator PadR N-terminal" evidence="1">
    <location>
        <begin position="18"/>
        <end position="84"/>
    </location>
</feature>
<evidence type="ECO:0000259" key="2">
    <source>
        <dbReference type="Pfam" id="PF10400"/>
    </source>
</evidence>
<accession>A0A0L6CHR2</accession>
<comment type="caution">
    <text evidence="3">The sequence shown here is derived from an EMBL/GenBank/DDBJ whole genome shotgun (WGS) entry which is preliminary data.</text>
</comment>
<feature type="domain" description="Transcription regulator PadR C-terminal" evidence="2">
    <location>
        <begin position="117"/>
        <end position="160"/>
    </location>
</feature>
<evidence type="ECO:0000259" key="1">
    <source>
        <dbReference type="Pfam" id="PF03551"/>
    </source>
</evidence>
<dbReference type="AlphaFoldDB" id="A0A0L6CHR2"/>
<keyword evidence="4" id="KW-1185">Reference proteome</keyword>
<protein>
    <recommendedName>
        <fullName evidence="5">PadR family transcriptional regulator</fullName>
    </recommendedName>
</protein>
<dbReference type="EMBL" id="LAIR01000002">
    <property type="protein sequence ID" value="KNX37337.1"/>
    <property type="molecule type" value="Genomic_DNA"/>
</dbReference>
<dbReference type="RefSeq" id="WP_071606336.1">
    <property type="nucleotide sequence ID" value="NZ_LAIR01000002.1"/>
</dbReference>
<organism evidence="3 4">
    <name type="scientific">Luteipulveratus halotolerans</name>
    <dbReference type="NCBI Taxonomy" id="1631356"/>
    <lineage>
        <taxon>Bacteria</taxon>
        <taxon>Bacillati</taxon>
        <taxon>Actinomycetota</taxon>
        <taxon>Actinomycetes</taxon>
        <taxon>Micrococcales</taxon>
        <taxon>Dermacoccaceae</taxon>
        <taxon>Luteipulveratus</taxon>
    </lineage>
</organism>
<dbReference type="Gene3D" id="1.10.10.10">
    <property type="entry name" value="Winged helix-like DNA-binding domain superfamily/Winged helix DNA-binding domain"/>
    <property type="match status" value="1"/>
</dbReference>
<reference evidence="4" key="1">
    <citation type="submission" date="2015-03" db="EMBL/GenBank/DDBJ databases">
        <title>Luteipulveratus halotolerans sp. nov., a novel actinobacterium (Dermacoccaceae) from Sarawak, Malaysia.</title>
        <authorList>
            <person name="Juboi H."/>
            <person name="Basik A."/>
            <person name="Shamsul S.S."/>
            <person name="Arnold P."/>
            <person name="Schmitt E.K."/>
            <person name="Sanglier J.-J."/>
            <person name="Yeo T."/>
        </authorList>
    </citation>
    <scope>NUCLEOTIDE SEQUENCE [LARGE SCALE GENOMIC DNA]</scope>
    <source>
        <strain evidence="4">C296001</strain>
    </source>
</reference>
<dbReference type="Proteomes" id="UP000037397">
    <property type="component" value="Unassembled WGS sequence"/>
</dbReference>
<evidence type="ECO:0008006" key="5">
    <source>
        <dbReference type="Google" id="ProtNLM"/>
    </source>
</evidence>
<dbReference type="InterPro" id="IPR005149">
    <property type="entry name" value="Tscrpt_reg_PadR_N"/>
</dbReference>
<dbReference type="SUPFAM" id="SSF46785">
    <property type="entry name" value="Winged helix' DNA-binding domain"/>
    <property type="match status" value="1"/>
</dbReference>
<dbReference type="Pfam" id="PF10400">
    <property type="entry name" value="Vir_act_alpha_C"/>
    <property type="match status" value="1"/>
</dbReference>
<sequence>MTARLTTASYLVLGLVDLLGEASPYALKQAAADYVAPFWSLPHTQIYVQADKLVEAGLLAQEQESGGRRRRLLTITDDGKKALSEWLADPAVIPVEARDLGLLKLFFGSDVRDIGPAQISHHTERLQGYEQMKAESAGMPRGPAATLAFGIRYEQALVAFWSTLLDRRSGTNAADGQDVS</sequence>
<name>A0A0L6CHR2_9MICO</name>
<dbReference type="InterPro" id="IPR036388">
    <property type="entry name" value="WH-like_DNA-bd_sf"/>
</dbReference>